<dbReference type="EMBL" id="AP022620">
    <property type="protein sequence ID" value="BBZ78997.1"/>
    <property type="molecule type" value="Genomic_DNA"/>
</dbReference>
<evidence type="ECO:0000256" key="1">
    <source>
        <dbReference type="SAM" id="MobiDB-lite"/>
    </source>
</evidence>
<proteinExistence type="predicted"/>
<feature type="region of interest" description="Disordered" evidence="1">
    <location>
        <begin position="87"/>
        <end position="130"/>
    </location>
</feature>
<evidence type="ECO:0000313" key="2">
    <source>
        <dbReference type="EMBL" id="BBZ78997.1"/>
    </source>
</evidence>
<evidence type="ECO:0000313" key="3">
    <source>
        <dbReference type="Proteomes" id="UP000467249"/>
    </source>
</evidence>
<name>A0A6N4WFN5_9MYCO</name>
<dbReference type="Proteomes" id="UP000467249">
    <property type="component" value="Chromosome"/>
</dbReference>
<reference evidence="2 3" key="1">
    <citation type="journal article" date="2019" name="Emerg. Microbes Infect.">
        <title>Comprehensive subspecies identification of 175 nontuberculous mycobacteria species based on 7547 genomic profiles.</title>
        <authorList>
            <person name="Matsumoto Y."/>
            <person name="Kinjo T."/>
            <person name="Motooka D."/>
            <person name="Nabeya D."/>
            <person name="Jung N."/>
            <person name="Uechi K."/>
            <person name="Horii T."/>
            <person name="Iida T."/>
            <person name="Fujita J."/>
            <person name="Nakamura S."/>
        </authorList>
    </citation>
    <scope>NUCLEOTIDE SEQUENCE [LARGE SCALE GENOMIC DNA]</scope>
    <source>
        <strain evidence="2 3">JCM 30275</strain>
    </source>
</reference>
<dbReference type="KEGG" id="many:MANY_43340"/>
<keyword evidence="3" id="KW-1185">Reference proteome</keyword>
<sequence>MLSGVGAVNVESLAVAEAAAGFDVTIAESALVVAAALAATSVAFLPEVAVRFAGVLGSLFAERAFWAVFGDAAPPVALDGPAVDELLDADGPLDPPAPALSADATGIEATAAPTPRATADAPSQVHAYDL</sequence>
<organism evidence="2 3">
    <name type="scientific">Mycolicibacterium anyangense</name>
    <dbReference type="NCBI Taxonomy" id="1431246"/>
    <lineage>
        <taxon>Bacteria</taxon>
        <taxon>Bacillati</taxon>
        <taxon>Actinomycetota</taxon>
        <taxon>Actinomycetes</taxon>
        <taxon>Mycobacteriales</taxon>
        <taxon>Mycobacteriaceae</taxon>
        <taxon>Mycolicibacterium</taxon>
    </lineage>
</organism>
<dbReference type="AlphaFoldDB" id="A0A6N4WFN5"/>
<feature type="compositionally biased region" description="Low complexity" evidence="1">
    <location>
        <begin position="99"/>
        <end position="122"/>
    </location>
</feature>
<protein>
    <submittedName>
        <fullName evidence="2">Uncharacterized protein</fullName>
    </submittedName>
</protein>
<accession>A0A6N4WFN5</accession>
<gene>
    <name evidence="2" type="ORF">MANY_43340</name>
</gene>